<dbReference type="EMBL" id="CP006664">
    <property type="protein sequence ID" value="AIJ06499.1"/>
    <property type="molecule type" value="Genomic_DNA"/>
</dbReference>
<dbReference type="KEGG" id="ete:ETEE_0013"/>
<evidence type="ECO:0000313" key="2">
    <source>
        <dbReference type="Proteomes" id="UP000028681"/>
    </source>
</evidence>
<proteinExistence type="predicted"/>
<dbReference type="InterPro" id="IPR019708">
    <property type="entry name" value="Phage_HP1_Orf24"/>
</dbReference>
<accession>A0A076LLD7</accession>
<reference evidence="1 2" key="1">
    <citation type="journal article" date="2012" name="PLoS ONE">
        <title>Edwardsiella comparative phylogenomics reveal the new intra/inter-species taxonomic relationships, virulence evolution and niche adaptation mechanisms.</title>
        <authorList>
            <person name="Yang M."/>
            <person name="Lv Y."/>
            <person name="Xiao J."/>
            <person name="Wu H."/>
            <person name="Zheng H."/>
            <person name="Liu Q."/>
            <person name="Zhang Y."/>
            <person name="Wang Q."/>
        </authorList>
    </citation>
    <scope>NUCLEOTIDE SEQUENCE [LARGE SCALE GENOMIC DNA]</scope>
    <source>
        <strain evidence="2">080813</strain>
    </source>
</reference>
<dbReference type="AlphaFoldDB" id="A0A076LLD7"/>
<name>A0A076LLD7_9GAMM</name>
<dbReference type="GeneID" id="33937857"/>
<organism evidence="1 2">
    <name type="scientific">Edwardsiella anguillarum ET080813</name>
    <dbReference type="NCBI Taxonomy" id="667120"/>
    <lineage>
        <taxon>Bacteria</taxon>
        <taxon>Pseudomonadati</taxon>
        <taxon>Pseudomonadota</taxon>
        <taxon>Gammaproteobacteria</taxon>
        <taxon>Enterobacterales</taxon>
        <taxon>Hafniaceae</taxon>
        <taxon>Edwardsiella</taxon>
    </lineage>
</organism>
<dbReference type="Pfam" id="PF10772">
    <property type="entry name" value="Phage_HP1_Orf24"/>
    <property type="match status" value="1"/>
</dbReference>
<dbReference type="RefSeq" id="WP_034165809.1">
    <property type="nucleotide sequence ID" value="NZ_CP006664.1"/>
</dbReference>
<gene>
    <name evidence="1" type="ORF">ETEE_0013</name>
</gene>
<evidence type="ECO:0000313" key="1">
    <source>
        <dbReference type="EMBL" id="AIJ06499.1"/>
    </source>
</evidence>
<protein>
    <submittedName>
        <fullName evidence="1">Phage protein</fullName>
    </submittedName>
</protein>
<dbReference type="HOGENOM" id="CLU_146706_0_0_6"/>
<sequence length="151" mass="16139">MTARISGMSFDVNVGGIEIHVNTVSLDISDETSVAKTRGIPDGTIDGAISAEGEIEVDSRNFNLLGEAASQAGSWRGLPPMDFLFFADTGDEKIDVKAFGCKLLLSNLLNIDSKGGELSTHKIKYLVSSPDFVHINGTRVLSEHDVRGLMG</sequence>
<dbReference type="Proteomes" id="UP000028681">
    <property type="component" value="Chromosome"/>
</dbReference>